<evidence type="ECO:0000256" key="4">
    <source>
        <dbReference type="SAM" id="MobiDB-lite"/>
    </source>
</evidence>
<organism evidence="6">
    <name type="scientific">uncultured Desulfobacterium sp</name>
    <dbReference type="NCBI Taxonomy" id="201089"/>
    <lineage>
        <taxon>Bacteria</taxon>
        <taxon>Pseudomonadati</taxon>
        <taxon>Thermodesulfobacteriota</taxon>
        <taxon>Desulfobacteria</taxon>
        <taxon>Desulfobacterales</taxon>
        <taxon>Desulfobacteriaceae</taxon>
        <taxon>Desulfobacterium</taxon>
        <taxon>environmental samples</taxon>
    </lineage>
</organism>
<reference evidence="6" key="1">
    <citation type="submission" date="2018-01" db="EMBL/GenBank/DDBJ databases">
        <authorList>
            <person name="Regsiter A."/>
            <person name="William W."/>
        </authorList>
    </citation>
    <scope>NUCLEOTIDE SEQUENCE</scope>
    <source>
        <strain evidence="6">TRIP AH-1</strain>
    </source>
</reference>
<name>A0A445MVS3_9BACT</name>
<dbReference type="PANTHER" id="PTHR10724:SF7">
    <property type="entry name" value="SMALL RIBOSOMAL SUBUNIT PROTEIN BS1C"/>
    <property type="match status" value="1"/>
</dbReference>
<feature type="region of interest" description="Disordered" evidence="4">
    <location>
        <begin position="378"/>
        <end position="404"/>
    </location>
</feature>
<evidence type="ECO:0000256" key="1">
    <source>
        <dbReference type="ARBA" id="ARBA00006767"/>
    </source>
</evidence>
<feature type="domain" description="S1 motif" evidence="5">
    <location>
        <begin position="35"/>
        <end position="99"/>
    </location>
</feature>
<dbReference type="Gene3D" id="2.40.50.140">
    <property type="entry name" value="Nucleic acid-binding proteins"/>
    <property type="match status" value="4"/>
</dbReference>
<dbReference type="AlphaFoldDB" id="A0A445MVS3"/>
<dbReference type="SMART" id="SM00316">
    <property type="entry name" value="S1"/>
    <property type="match status" value="4"/>
</dbReference>
<evidence type="ECO:0000256" key="2">
    <source>
        <dbReference type="ARBA" id="ARBA00022980"/>
    </source>
</evidence>
<proteinExistence type="inferred from homology"/>
<accession>A0A445MVS3</accession>
<dbReference type="CDD" id="cd04465">
    <property type="entry name" value="S1_RPS1_repeat_ec2_hs2"/>
    <property type="match status" value="1"/>
</dbReference>
<dbReference type="Pfam" id="PF00575">
    <property type="entry name" value="S1"/>
    <property type="match status" value="4"/>
</dbReference>
<dbReference type="InterPro" id="IPR050437">
    <property type="entry name" value="Ribos_protein_bS1-like"/>
</dbReference>
<dbReference type="GO" id="GO:0003735">
    <property type="term" value="F:structural constituent of ribosome"/>
    <property type="evidence" value="ECO:0007669"/>
    <property type="project" value="TreeGrafter"/>
</dbReference>
<dbReference type="SUPFAM" id="SSF50249">
    <property type="entry name" value="Nucleic acid-binding proteins"/>
    <property type="match status" value="4"/>
</dbReference>
<dbReference type="GO" id="GO:0006412">
    <property type="term" value="P:translation"/>
    <property type="evidence" value="ECO:0007669"/>
    <property type="project" value="TreeGrafter"/>
</dbReference>
<evidence type="ECO:0000259" key="5">
    <source>
        <dbReference type="PROSITE" id="PS50126"/>
    </source>
</evidence>
<dbReference type="GO" id="GO:0003729">
    <property type="term" value="F:mRNA binding"/>
    <property type="evidence" value="ECO:0007669"/>
    <property type="project" value="TreeGrafter"/>
</dbReference>
<feature type="domain" description="S1 motif" evidence="5">
    <location>
        <begin position="117"/>
        <end position="184"/>
    </location>
</feature>
<dbReference type="PRINTS" id="PR00681">
    <property type="entry name" value="RIBOSOMALS1"/>
</dbReference>
<dbReference type="InterPro" id="IPR035104">
    <property type="entry name" value="Ribosomal_protein_S1-like"/>
</dbReference>
<dbReference type="PANTHER" id="PTHR10724">
    <property type="entry name" value="30S RIBOSOMAL PROTEIN S1"/>
    <property type="match status" value="1"/>
</dbReference>
<protein>
    <submittedName>
        <fullName evidence="6">SSU ribosomal protein S1P</fullName>
    </submittedName>
</protein>
<keyword evidence="2 6" id="KW-0689">Ribosomal protein</keyword>
<sequence length="404" mass="44869">MDEENEGQVSDYDPEENFEELLNQSLKAPVRLSAGEKVKAVISNITKEWVFIDLGGKSEGYIPIDEFRDDQGNVAIKEGDTISAFFLSSKHNEMLFTTRLGRDSTGNEHLEDAYHNRIPLEGLVENEIKGGFEVKIAGNVKAFCPYSQMGLKRVENAAEYIGQQLIFKIIEYSEKGRKLVVSHRIVLEEEIQRQKEDLRLSLKEGMTVRGEITSIRKFGAFVDIGGLEGLLPISEISWGRVADVGSSLSVGQGVDVMIKKLDWANDKFSFSLKEVLPDPWEGIELKFPEGSAHTGKVAALMAFGAFVTLEPGVDGLLHISELGKGKRINNPREVLSIGQTVEVKIGKIDKAQRRLSLKMVSEADDSEDGNNYKAQLHEVNKNSSGSLGTLGDILKKQMEKKKRK</sequence>
<dbReference type="InterPro" id="IPR012340">
    <property type="entry name" value="NA-bd_OB-fold"/>
</dbReference>
<feature type="domain" description="S1 motif" evidence="5">
    <location>
        <begin position="205"/>
        <end position="273"/>
    </location>
</feature>
<gene>
    <name evidence="6" type="ORF">PITCH_A190119</name>
</gene>
<evidence type="ECO:0000313" key="6">
    <source>
        <dbReference type="EMBL" id="SPD73543.1"/>
    </source>
</evidence>
<comment type="similarity">
    <text evidence="1">Belongs to the bacterial ribosomal protein bS1 family.</text>
</comment>
<keyword evidence="3" id="KW-0687">Ribonucleoprotein</keyword>
<dbReference type="PROSITE" id="PS50126">
    <property type="entry name" value="S1"/>
    <property type="match status" value="4"/>
</dbReference>
<dbReference type="NCBIfam" id="NF005208">
    <property type="entry name" value="PRK06676.1"/>
    <property type="match status" value="1"/>
</dbReference>
<feature type="domain" description="S1 motif" evidence="5">
    <location>
        <begin position="290"/>
        <end position="360"/>
    </location>
</feature>
<dbReference type="InterPro" id="IPR003029">
    <property type="entry name" value="S1_domain"/>
</dbReference>
<evidence type="ECO:0000256" key="3">
    <source>
        <dbReference type="ARBA" id="ARBA00023274"/>
    </source>
</evidence>
<dbReference type="GO" id="GO:0022627">
    <property type="term" value="C:cytosolic small ribosomal subunit"/>
    <property type="evidence" value="ECO:0007669"/>
    <property type="project" value="TreeGrafter"/>
</dbReference>
<dbReference type="EMBL" id="OJIN01000101">
    <property type="protein sequence ID" value="SPD73543.1"/>
    <property type="molecule type" value="Genomic_DNA"/>
</dbReference>